<feature type="domain" description="CNH" evidence="2">
    <location>
        <begin position="208"/>
        <end position="500"/>
    </location>
</feature>
<dbReference type="EMBL" id="CAJMWW010000044">
    <property type="protein sequence ID" value="CAE6404768.1"/>
    <property type="molecule type" value="Genomic_DNA"/>
</dbReference>
<dbReference type="PANTHER" id="PTHR46572">
    <property type="entry name" value="RHO1 GDP-GTP EXCHANGE PROTEIN 1-RELATED"/>
    <property type="match status" value="1"/>
</dbReference>
<protein>
    <recommendedName>
        <fullName evidence="2">CNH domain-containing protein</fullName>
    </recommendedName>
</protein>
<organism evidence="3 4">
    <name type="scientific">Rhizoctonia solani</name>
    <dbReference type="NCBI Taxonomy" id="456999"/>
    <lineage>
        <taxon>Eukaryota</taxon>
        <taxon>Fungi</taxon>
        <taxon>Dikarya</taxon>
        <taxon>Basidiomycota</taxon>
        <taxon>Agaricomycotina</taxon>
        <taxon>Agaricomycetes</taxon>
        <taxon>Cantharellales</taxon>
        <taxon>Ceratobasidiaceae</taxon>
        <taxon>Rhizoctonia</taxon>
    </lineage>
</organism>
<dbReference type="GO" id="GO:0005085">
    <property type="term" value="F:guanyl-nucleotide exchange factor activity"/>
    <property type="evidence" value="ECO:0007669"/>
    <property type="project" value="UniProtKB-KW"/>
</dbReference>
<dbReference type="InterPro" id="IPR052233">
    <property type="entry name" value="Rho-type_GEFs"/>
</dbReference>
<dbReference type="InterPro" id="IPR011993">
    <property type="entry name" value="PH-like_dom_sf"/>
</dbReference>
<accession>A0A8H2WT43</accession>
<comment type="caution">
    <text evidence="3">The sequence shown here is derived from an EMBL/GenBank/DDBJ whole genome shotgun (WGS) entry which is preliminary data.</text>
</comment>
<dbReference type="AlphaFoldDB" id="A0A8H2WT43"/>
<evidence type="ECO:0000259" key="2">
    <source>
        <dbReference type="PROSITE" id="PS50219"/>
    </source>
</evidence>
<dbReference type="SUPFAM" id="SSF50729">
    <property type="entry name" value="PH domain-like"/>
    <property type="match status" value="1"/>
</dbReference>
<dbReference type="PANTHER" id="PTHR46572:SF2">
    <property type="entry name" value="RHO1 GDP-GTP EXCHANGE PROTEIN 1-RELATED"/>
    <property type="match status" value="1"/>
</dbReference>
<dbReference type="SMART" id="SM00233">
    <property type="entry name" value="PH"/>
    <property type="match status" value="1"/>
</dbReference>
<gene>
    <name evidence="3" type="ORF">RDB_LOCUS12745</name>
</gene>
<proteinExistence type="predicted"/>
<name>A0A8H2WT43_9AGAM</name>
<dbReference type="Gene3D" id="2.30.29.30">
    <property type="entry name" value="Pleckstrin-homology domain (PH domain)/Phosphotyrosine-binding domain (PTB)"/>
    <property type="match status" value="1"/>
</dbReference>
<sequence length="535" mass="59777">MATRPVEEKGANSKLEARTLDLPELDDLLLFEGGDIKHDLKLKDPRRRLIHQGSLHYKSTRKEYRVFLLDHVLIITKPKVVGGRERLRMIDHVRRADSNSAPSGVFRADSADNLWMCTFGQTLLPIVLFVSGETVQQGVLYLHCQGAGWAIYGRAILVQGKALTFLCPTAEEAKTWTENVNAQRDANQQSTDSNVLKLGRDMLKGNGEIKVNCATLYDNDQIIAYGTGDGVYFQPQNGRPRKAIDLTDVRHIEVLEDLLLLVVLAERSVFTFPLDALDQFDRMSRMSRIANGQVSFFKAGTCMGRTMVCIVKATSSSSTVKALERSEPPPESNLLVNRKLKTSLPEKATKLKVSKELRLATELYSIQFLKTKLCAAGATGFEVIDLETLDTQVLLDPADNALSFVRQYKHPRPLCVYGVKNEFLVCYREFAFFVNKSGWRSDKDVVIYWEGTPTACALHYPYIVAFSTNFVEIRHVDDGSLVQVIHDNNVQCLYTESSPLRTSIGDPATQVSSRSNNSTLISCADKAIFLTSSSH</sequence>
<dbReference type="InterPro" id="IPR001180">
    <property type="entry name" value="CNH_dom"/>
</dbReference>
<dbReference type="Proteomes" id="UP000663841">
    <property type="component" value="Unassembled WGS sequence"/>
</dbReference>
<dbReference type="InterPro" id="IPR001849">
    <property type="entry name" value="PH_domain"/>
</dbReference>
<keyword evidence="1" id="KW-0344">Guanine-nucleotide releasing factor</keyword>
<reference evidence="3" key="1">
    <citation type="submission" date="2021-01" db="EMBL/GenBank/DDBJ databases">
        <authorList>
            <person name="Kaushik A."/>
        </authorList>
    </citation>
    <scope>NUCLEOTIDE SEQUENCE</scope>
    <source>
        <strain evidence="3">AG3-T5</strain>
    </source>
</reference>
<dbReference type="Pfam" id="PF00780">
    <property type="entry name" value="CNH"/>
    <property type="match status" value="1"/>
</dbReference>
<dbReference type="SMART" id="SM00036">
    <property type="entry name" value="CNH"/>
    <property type="match status" value="1"/>
</dbReference>
<evidence type="ECO:0000313" key="4">
    <source>
        <dbReference type="Proteomes" id="UP000663841"/>
    </source>
</evidence>
<evidence type="ECO:0000256" key="1">
    <source>
        <dbReference type="ARBA" id="ARBA00022658"/>
    </source>
</evidence>
<evidence type="ECO:0000313" key="3">
    <source>
        <dbReference type="EMBL" id="CAE6404768.1"/>
    </source>
</evidence>
<dbReference type="PROSITE" id="PS50219">
    <property type="entry name" value="CNH"/>
    <property type="match status" value="1"/>
</dbReference>